<dbReference type="InterPro" id="IPR050270">
    <property type="entry name" value="DegV_domain_contain"/>
</dbReference>
<sequence>MSTYKILSDTSCDIPAAVLEQLDVTYVPFHVSFDTVNYLKELQDITPDEFYDKINADKLYPKTSLPSVQDYMDAMEPVLKEGKDVFCICLTANFSGSYQSGVNAANILSEAYPERKIIVLDSACVTGSQGLLVYEACRMRDAGYSMEELLAVLDKQKYMTKINFTVDSLDYLQKGGRIGKAAALAGAILNIKPIIVMRDGELYPESKVRGHKKALKTIMDMTRNEIDSEKEHYRVLLVRGEKERHATVEEMRQTLLAEGFDVMDEIWPVGITIGTHTGPTPIGICYIKKYEYVK</sequence>
<keyword evidence="3" id="KW-1185">Reference proteome</keyword>
<keyword evidence="1" id="KW-0446">Lipid-binding</keyword>
<dbReference type="PROSITE" id="PS51482">
    <property type="entry name" value="DEGV"/>
    <property type="match status" value="1"/>
</dbReference>
<dbReference type="Gene3D" id="3.40.50.10170">
    <property type="match status" value="1"/>
</dbReference>
<dbReference type="SUPFAM" id="SSF82549">
    <property type="entry name" value="DAK1/DegV-like"/>
    <property type="match status" value="1"/>
</dbReference>
<dbReference type="InterPro" id="IPR043168">
    <property type="entry name" value="DegV_C"/>
</dbReference>
<dbReference type="PANTHER" id="PTHR33434:SF2">
    <property type="entry name" value="FATTY ACID-BINDING PROTEIN TM_1468"/>
    <property type="match status" value="1"/>
</dbReference>
<protein>
    <submittedName>
        <fullName evidence="2">6-phosphogluconate dehydratase</fullName>
    </submittedName>
</protein>
<organism evidence="2 3">
    <name type="scientific">Anaerotignum faecicola</name>
    <dbReference type="NCBI Taxonomy" id="2358141"/>
    <lineage>
        <taxon>Bacteria</taxon>
        <taxon>Bacillati</taxon>
        <taxon>Bacillota</taxon>
        <taxon>Clostridia</taxon>
        <taxon>Lachnospirales</taxon>
        <taxon>Anaerotignaceae</taxon>
        <taxon>Anaerotignum</taxon>
    </lineage>
</organism>
<comment type="caution">
    <text evidence="2">The sequence shown here is derived from an EMBL/GenBank/DDBJ whole genome shotgun (WGS) entry which is preliminary data.</text>
</comment>
<dbReference type="AlphaFoldDB" id="A0A401LDN9"/>
<dbReference type="EMBL" id="BHVZ01000002">
    <property type="protein sequence ID" value="GCB29691.1"/>
    <property type="molecule type" value="Genomic_DNA"/>
</dbReference>
<evidence type="ECO:0000256" key="1">
    <source>
        <dbReference type="ARBA" id="ARBA00023121"/>
    </source>
</evidence>
<evidence type="ECO:0000313" key="3">
    <source>
        <dbReference type="Proteomes" id="UP000287361"/>
    </source>
</evidence>
<dbReference type="GO" id="GO:0008289">
    <property type="term" value="F:lipid binding"/>
    <property type="evidence" value="ECO:0007669"/>
    <property type="project" value="UniProtKB-KW"/>
</dbReference>
<name>A0A401LDN9_9FIRM</name>
<dbReference type="Proteomes" id="UP000287361">
    <property type="component" value="Unassembled WGS sequence"/>
</dbReference>
<reference evidence="2 3" key="1">
    <citation type="submission" date="2018-10" db="EMBL/GenBank/DDBJ databases">
        <title>Draft Genome Sequence of Anaerotignum sp. KCTC 15736.</title>
        <authorList>
            <person name="Choi S.H."/>
            <person name="Kim J.S."/>
            <person name="Kang S.W."/>
            <person name="Lee J.S."/>
            <person name="Park S.H."/>
        </authorList>
    </citation>
    <scope>NUCLEOTIDE SEQUENCE [LARGE SCALE GENOMIC DNA]</scope>
    <source>
        <strain evidence="2 3">KCTC 15736</strain>
    </source>
</reference>
<dbReference type="PANTHER" id="PTHR33434">
    <property type="entry name" value="DEGV DOMAIN-CONTAINING PROTEIN DR_1986-RELATED"/>
    <property type="match status" value="1"/>
</dbReference>
<dbReference type="OrthoDB" id="9781230at2"/>
<dbReference type="Pfam" id="PF02645">
    <property type="entry name" value="DegV"/>
    <property type="match status" value="1"/>
</dbReference>
<evidence type="ECO:0000313" key="2">
    <source>
        <dbReference type="EMBL" id="GCB29691.1"/>
    </source>
</evidence>
<dbReference type="InterPro" id="IPR003797">
    <property type="entry name" value="DegV"/>
</dbReference>
<dbReference type="Gene3D" id="3.30.1180.10">
    <property type="match status" value="1"/>
</dbReference>
<accession>A0A401LDN9</accession>
<proteinExistence type="predicted"/>
<dbReference type="NCBIfam" id="TIGR00762">
    <property type="entry name" value="DegV"/>
    <property type="match status" value="1"/>
</dbReference>
<gene>
    <name evidence="2" type="ORF">KGMB03357_13520</name>
</gene>